<dbReference type="Gene3D" id="3.40.1370.10">
    <property type="match status" value="1"/>
</dbReference>
<dbReference type="GO" id="GO:1990904">
    <property type="term" value="C:ribonucleoprotein complex"/>
    <property type="evidence" value="ECO:0007669"/>
    <property type="project" value="UniProtKB-KW"/>
</dbReference>
<sequence>MATDGGAASSNSQPLPDAMKASICPDLVTFVHGQISNNACQAYAVSKKVGHQTSAKSWGIGRAVSCIPVYPVVVPTALAREPSETFAVAEGCSHPPRPGATCT</sequence>
<dbReference type="EMBL" id="BMAC01000027">
    <property type="protein sequence ID" value="GFP81217.1"/>
    <property type="molecule type" value="Genomic_DNA"/>
</dbReference>
<keyword evidence="2 4" id="KW-0689">Ribosomal protein</keyword>
<comment type="similarity">
    <text evidence="1">Belongs to the universal ribosomal protein uL4 family.</text>
</comment>
<proteinExistence type="inferred from homology"/>
<dbReference type="PANTHER" id="PTHR19431">
    <property type="entry name" value="60S RIBOSOMAL PROTEIN L4"/>
    <property type="match status" value="1"/>
</dbReference>
<dbReference type="GO" id="GO:0005840">
    <property type="term" value="C:ribosome"/>
    <property type="evidence" value="ECO:0007669"/>
    <property type="project" value="UniProtKB-KW"/>
</dbReference>
<dbReference type="SUPFAM" id="SSF52166">
    <property type="entry name" value="Ribosomal protein L4"/>
    <property type="match status" value="1"/>
</dbReference>
<dbReference type="InterPro" id="IPR045240">
    <property type="entry name" value="Ribosomal_uL4_euk/arch"/>
</dbReference>
<gene>
    <name evidence="4" type="ORF">PHJA_000265000</name>
</gene>
<evidence type="ECO:0000256" key="2">
    <source>
        <dbReference type="ARBA" id="ARBA00022980"/>
    </source>
</evidence>
<dbReference type="AlphaFoldDB" id="A0A830B278"/>
<name>A0A830B278_9LAMI</name>
<dbReference type="InterPro" id="IPR023574">
    <property type="entry name" value="Ribosomal_uL4_dom_sf"/>
</dbReference>
<dbReference type="Proteomes" id="UP000653305">
    <property type="component" value="Unassembled WGS sequence"/>
</dbReference>
<organism evidence="4 5">
    <name type="scientific">Phtheirospermum japonicum</name>
    <dbReference type="NCBI Taxonomy" id="374723"/>
    <lineage>
        <taxon>Eukaryota</taxon>
        <taxon>Viridiplantae</taxon>
        <taxon>Streptophyta</taxon>
        <taxon>Embryophyta</taxon>
        <taxon>Tracheophyta</taxon>
        <taxon>Spermatophyta</taxon>
        <taxon>Magnoliopsida</taxon>
        <taxon>eudicotyledons</taxon>
        <taxon>Gunneridae</taxon>
        <taxon>Pentapetalae</taxon>
        <taxon>asterids</taxon>
        <taxon>lamiids</taxon>
        <taxon>Lamiales</taxon>
        <taxon>Orobanchaceae</taxon>
        <taxon>Orobanchaceae incertae sedis</taxon>
        <taxon>Phtheirospermum</taxon>
    </lineage>
</organism>
<keyword evidence="3" id="KW-0687">Ribonucleoprotein</keyword>
<comment type="caution">
    <text evidence="4">The sequence shown here is derived from an EMBL/GenBank/DDBJ whole genome shotgun (WGS) entry which is preliminary data.</text>
</comment>
<evidence type="ECO:0000313" key="4">
    <source>
        <dbReference type="EMBL" id="GFP81217.1"/>
    </source>
</evidence>
<dbReference type="OrthoDB" id="890529at2759"/>
<keyword evidence="5" id="KW-1185">Reference proteome</keyword>
<evidence type="ECO:0000313" key="5">
    <source>
        <dbReference type="Proteomes" id="UP000653305"/>
    </source>
</evidence>
<dbReference type="GO" id="GO:0003735">
    <property type="term" value="F:structural constituent of ribosome"/>
    <property type="evidence" value="ECO:0007669"/>
    <property type="project" value="InterPro"/>
</dbReference>
<dbReference type="GO" id="GO:0006412">
    <property type="term" value="P:translation"/>
    <property type="evidence" value="ECO:0007669"/>
    <property type="project" value="InterPro"/>
</dbReference>
<reference evidence="4" key="1">
    <citation type="submission" date="2020-07" db="EMBL/GenBank/DDBJ databases">
        <title>Ethylene signaling mediates host invasion by parasitic plants.</title>
        <authorList>
            <person name="Yoshida S."/>
        </authorList>
    </citation>
    <scope>NUCLEOTIDE SEQUENCE</scope>
    <source>
        <strain evidence="4">Okayama</strain>
    </source>
</reference>
<accession>A0A830B278</accession>
<evidence type="ECO:0000256" key="3">
    <source>
        <dbReference type="ARBA" id="ARBA00023274"/>
    </source>
</evidence>
<evidence type="ECO:0000256" key="1">
    <source>
        <dbReference type="ARBA" id="ARBA00010528"/>
    </source>
</evidence>
<protein>
    <submittedName>
        <fullName evidence="4">60S ribosomal protein l4</fullName>
    </submittedName>
</protein>